<organism evidence="16 17">
    <name type="scientific">Yokapox virus</name>
    <dbReference type="NCBI Taxonomy" id="1076255"/>
    <lineage>
        <taxon>Viruses</taxon>
        <taxon>Varidnaviria</taxon>
        <taxon>Bamfordvirae</taxon>
        <taxon>Nucleocytoviricota</taxon>
        <taxon>Pokkesviricetes</taxon>
        <taxon>Chitovirales</taxon>
        <taxon>Poxviridae</taxon>
        <taxon>Chordopoxvirinae</taxon>
        <taxon>Centapoxvirus</taxon>
        <taxon>Centapoxvirus yokapox</taxon>
    </lineage>
</organism>
<keyword evidence="7" id="KW-1100">Inhibition of host NF-kappa-B by virus</keyword>
<dbReference type="GO" id="GO:0085034">
    <property type="term" value="P:symbiont-mediated suppression of host NF-kappaB cascade"/>
    <property type="evidence" value="ECO:0007669"/>
    <property type="project" value="UniProtKB-KW"/>
</dbReference>
<evidence type="ECO:0000256" key="15">
    <source>
        <dbReference type="ARBA" id="ARBA00045309"/>
    </source>
</evidence>
<evidence type="ECO:0000256" key="7">
    <source>
        <dbReference type="ARBA" id="ARBA00022863"/>
    </source>
</evidence>
<dbReference type="PROSITE" id="PS51257">
    <property type="entry name" value="PROKAR_LIPOPROTEIN"/>
    <property type="match status" value="1"/>
</dbReference>
<comment type="subunit">
    <text evidence="12">Homooligomer. Interacts with host CD80 and CD86 when secreted.</text>
</comment>
<keyword evidence="9" id="KW-1038">Host endoplasmic reticulum</keyword>
<keyword evidence="4" id="KW-0964">Secreted</keyword>
<keyword evidence="6" id="KW-0732">Signal</keyword>
<evidence type="ECO:0000256" key="14">
    <source>
        <dbReference type="ARBA" id="ARBA00034914"/>
    </source>
</evidence>
<keyword evidence="5" id="KW-0945">Host-virus interaction</keyword>
<evidence type="ECO:0000313" key="16">
    <source>
        <dbReference type="EMBL" id="AEN03764.1"/>
    </source>
</evidence>
<name>G3EI67_9POXV</name>
<evidence type="ECO:0000256" key="6">
    <source>
        <dbReference type="ARBA" id="ARBA00022729"/>
    </source>
</evidence>
<comment type="subcellular location">
    <subcellularLocation>
        <location evidence="1">Host endoplasmic reticulum</location>
    </subcellularLocation>
    <subcellularLocation>
        <location evidence="2">Secreted</location>
    </subcellularLocation>
</comment>
<evidence type="ECO:0000256" key="13">
    <source>
        <dbReference type="ARBA" id="ARBA00034839"/>
    </source>
</evidence>
<comment type="similarity">
    <text evidence="11">Belongs to the orthopoxvirus OPG038 family.</text>
</comment>
<sequence length="223" mass="25408">MFKLCNYFVLLYVLIHSISCACIHDKWVLEAILTITVNYPITETQSDECVYVLEKNIDSSINITGYGLNIYMSENTPDDRKIASAAVSVYNDTIKLRIYSSYSDDNIIENRNNNANYTIQITCLNNECNNNKDKDTESDKIDSYINTVIDMGSCVTCLHVELRPGTDNFSPRVATVSSFTYRNEIENTNAKFLTIGNVGDDLNFEENCKNIKENIPVYLCYKQ</sequence>
<evidence type="ECO:0000256" key="5">
    <source>
        <dbReference type="ARBA" id="ARBA00022581"/>
    </source>
</evidence>
<evidence type="ECO:0000256" key="11">
    <source>
        <dbReference type="ARBA" id="ARBA00034764"/>
    </source>
</evidence>
<comment type="function">
    <text evidence="15">Plays a role in immune evasion. When secreted, inhibits T-cell activation by preventing the binding of host CD80 and CD86 to soluble CTLA4 and CD28. In the infected cell, may inhibits host NF kappa B activation.</text>
</comment>
<evidence type="ECO:0000256" key="2">
    <source>
        <dbReference type="ARBA" id="ARBA00004613"/>
    </source>
</evidence>
<dbReference type="RefSeq" id="YP_004821528.1">
    <property type="nucleotide sequence ID" value="NC_015960.1"/>
</dbReference>
<dbReference type="KEGG" id="vg:11107310"/>
<accession>G3EI67</accession>
<keyword evidence="8" id="KW-0325">Glycoprotein</keyword>
<evidence type="ECO:0000256" key="4">
    <source>
        <dbReference type="ARBA" id="ARBA00022525"/>
    </source>
</evidence>
<evidence type="ECO:0000256" key="1">
    <source>
        <dbReference type="ARBA" id="ARBA00004354"/>
    </source>
</evidence>
<dbReference type="Pfam" id="PF04887">
    <property type="entry name" value="Pox_M2"/>
    <property type="match status" value="1"/>
</dbReference>
<evidence type="ECO:0000256" key="8">
    <source>
        <dbReference type="ARBA" id="ARBA00023180"/>
    </source>
</evidence>
<evidence type="ECO:0000256" key="3">
    <source>
        <dbReference type="ARBA" id="ARBA00022518"/>
    </source>
</evidence>
<dbReference type="GO" id="GO:0005576">
    <property type="term" value="C:extracellular region"/>
    <property type="evidence" value="ECO:0007669"/>
    <property type="project" value="UniProtKB-SubCell"/>
</dbReference>
<keyword evidence="17" id="KW-1185">Reference proteome</keyword>
<dbReference type="GO" id="GO:0044165">
    <property type="term" value="C:host cell endoplasmic reticulum"/>
    <property type="evidence" value="ECO:0007669"/>
    <property type="project" value="UniProtKB-SubCell"/>
</dbReference>
<keyword evidence="3" id="KW-0244">Early protein</keyword>
<proteinExistence type="inferred from homology"/>
<dbReference type="InterPro" id="IPR006971">
    <property type="entry name" value="Poxvirus_M2"/>
</dbReference>
<dbReference type="EMBL" id="HQ849551">
    <property type="protein sequence ID" value="AEN03764.1"/>
    <property type="molecule type" value="Genomic_DNA"/>
</dbReference>
<dbReference type="Proteomes" id="UP000164653">
    <property type="component" value="Segment"/>
</dbReference>
<keyword evidence="10" id="KW-0899">Viral immunoevasion</keyword>
<reference evidence="16 17" key="1">
    <citation type="journal article" date="2011" name="J. Virol.">
        <title>The genome of yoka poxvirus.</title>
        <authorList>
            <person name="Zhao G."/>
            <person name="Droit L."/>
            <person name="Tesh R.B."/>
            <person name="Popov V.L."/>
            <person name="Little N.S."/>
            <person name="Upton C."/>
            <person name="Virgin H.W."/>
            <person name="Wang D."/>
        </authorList>
    </citation>
    <scope>NUCLEOTIDE SEQUENCE [LARGE SCALE GENOMIC DNA]</scope>
    <source>
        <strain evidence="16">DakArB 4268</strain>
    </source>
</reference>
<evidence type="ECO:0000256" key="10">
    <source>
        <dbReference type="ARBA" id="ARBA00023280"/>
    </source>
</evidence>
<dbReference type="GeneID" id="11107310"/>
<gene>
    <name evidence="16" type="ORF">YKV175</name>
</gene>
<evidence type="ECO:0000256" key="12">
    <source>
        <dbReference type="ARBA" id="ARBA00034797"/>
    </source>
</evidence>
<dbReference type="OrthoDB" id="16522at10239"/>
<protein>
    <recommendedName>
        <fullName evidence="13">Early protein OPG038</fullName>
    </recommendedName>
    <alternativeName>
        <fullName evidence="14">Protein M2</fullName>
    </alternativeName>
</protein>
<evidence type="ECO:0000313" key="17">
    <source>
        <dbReference type="Proteomes" id="UP000164653"/>
    </source>
</evidence>
<evidence type="ECO:0000256" key="9">
    <source>
        <dbReference type="ARBA" id="ARBA00023184"/>
    </source>
</evidence>